<proteinExistence type="inferred from homology"/>
<evidence type="ECO:0000256" key="1">
    <source>
        <dbReference type="ARBA" id="ARBA00001947"/>
    </source>
</evidence>
<dbReference type="InterPro" id="IPR013149">
    <property type="entry name" value="ADH-like_C"/>
</dbReference>
<comment type="similarity">
    <text evidence="5">Belongs to the zinc-containing alcohol dehydrogenase family.</text>
</comment>
<dbReference type="EMBL" id="BAABHJ010000039">
    <property type="protein sequence ID" value="GAA4617103.1"/>
    <property type="molecule type" value="Genomic_DNA"/>
</dbReference>
<evidence type="ECO:0000259" key="7">
    <source>
        <dbReference type="SMART" id="SM00829"/>
    </source>
</evidence>
<dbReference type="PROSITE" id="PS00059">
    <property type="entry name" value="ADH_ZINC"/>
    <property type="match status" value="1"/>
</dbReference>
<keyword evidence="2 5" id="KW-0479">Metal-binding</keyword>
<dbReference type="InterPro" id="IPR011032">
    <property type="entry name" value="GroES-like_sf"/>
</dbReference>
<dbReference type="Pfam" id="PF08240">
    <property type="entry name" value="ADH_N"/>
    <property type="match status" value="1"/>
</dbReference>
<dbReference type="Proteomes" id="UP001500212">
    <property type="component" value="Unassembled WGS sequence"/>
</dbReference>
<evidence type="ECO:0000256" key="3">
    <source>
        <dbReference type="ARBA" id="ARBA00022833"/>
    </source>
</evidence>
<evidence type="ECO:0000256" key="4">
    <source>
        <dbReference type="ARBA" id="ARBA00023002"/>
    </source>
</evidence>
<comment type="cofactor">
    <cofactor evidence="1 5">
        <name>Zn(2+)</name>
        <dbReference type="ChEBI" id="CHEBI:29105"/>
    </cofactor>
</comment>
<keyword evidence="4" id="KW-0560">Oxidoreductase</keyword>
<reference evidence="9" key="1">
    <citation type="journal article" date="2019" name="Int. J. Syst. Evol. Microbiol.">
        <title>The Global Catalogue of Microorganisms (GCM) 10K type strain sequencing project: providing services to taxonomists for standard genome sequencing and annotation.</title>
        <authorList>
            <consortium name="The Broad Institute Genomics Platform"/>
            <consortium name="The Broad Institute Genome Sequencing Center for Infectious Disease"/>
            <person name="Wu L."/>
            <person name="Ma J."/>
        </authorList>
    </citation>
    <scope>NUCLEOTIDE SEQUENCE [LARGE SCALE GENOMIC DNA]</scope>
    <source>
        <strain evidence="9">JCM 17938</strain>
    </source>
</reference>
<organism evidence="8 9">
    <name type="scientific">Actinoallomurus liliacearum</name>
    <dbReference type="NCBI Taxonomy" id="1080073"/>
    <lineage>
        <taxon>Bacteria</taxon>
        <taxon>Bacillati</taxon>
        <taxon>Actinomycetota</taxon>
        <taxon>Actinomycetes</taxon>
        <taxon>Streptosporangiales</taxon>
        <taxon>Thermomonosporaceae</taxon>
        <taxon>Actinoallomurus</taxon>
    </lineage>
</organism>
<keyword evidence="9" id="KW-1185">Reference proteome</keyword>
<dbReference type="PANTHER" id="PTHR42813:SF2">
    <property type="entry name" value="DEHYDROGENASE, ZINC-CONTAINING, PUTATIVE (AFU_ORTHOLOGUE AFUA_2G02810)-RELATED"/>
    <property type="match status" value="1"/>
</dbReference>
<sequence>MPMRGTIIHGPGDIRFEERPDPTIIEPTDAIVRTVATCVCGSDLWRYRGINEVPQPTPIGHEYVGVVEEVGSAVTSVRPGQFVVGGFLTSDNTCPLCRAGAHANCRNRTGYDGCQAELIRVQNADGTLLATPERPADDLVPGILALSDVMCTGWHAAVCADVRPGGTVVVVGDGAVGLCGVLAARELGAERIIAMSRHADRQAVARRFGATDVVAERGDAGVEAVKELTGGVGADSVLECVGTDESVAQALRSARPGGMVGWVGVPHITDIPQEHMFWKNVGLRGGPAPARAYLPDLLERVWEHRIEPGEVFDLTLPLEKVAEAYAAMDERRAIKALLRP</sequence>
<dbReference type="InterPro" id="IPR002328">
    <property type="entry name" value="ADH_Zn_CS"/>
</dbReference>
<evidence type="ECO:0000313" key="8">
    <source>
        <dbReference type="EMBL" id="GAA4617103.1"/>
    </source>
</evidence>
<dbReference type="SMART" id="SM00829">
    <property type="entry name" value="PKS_ER"/>
    <property type="match status" value="1"/>
</dbReference>
<dbReference type="InterPro" id="IPR036291">
    <property type="entry name" value="NAD(P)-bd_dom_sf"/>
</dbReference>
<dbReference type="SUPFAM" id="SSF50129">
    <property type="entry name" value="GroES-like"/>
    <property type="match status" value="1"/>
</dbReference>
<evidence type="ECO:0000313" key="9">
    <source>
        <dbReference type="Proteomes" id="UP001500212"/>
    </source>
</evidence>
<feature type="domain" description="Enoyl reductase (ER)" evidence="7">
    <location>
        <begin position="10"/>
        <end position="338"/>
    </location>
</feature>
<dbReference type="SUPFAM" id="SSF51735">
    <property type="entry name" value="NAD(P)-binding Rossmann-fold domains"/>
    <property type="match status" value="1"/>
</dbReference>
<evidence type="ECO:0000256" key="5">
    <source>
        <dbReference type="RuleBase" id="RU361277"/>
    </source>
</evidence>
<dbReference type="PANTHER" id="PTHR42813">
    <property type="entry name" value="ZINC-TYPE ALCOHOL DEHYDROGENASE-LIKE"/>
    <property type="match status" value="1"/>
</dbReference>
<dbReference type="InterPro" id="IPR020843">
    <property type="entry name" value="ER"/>
</dbReference>
<accession>A0ABP8TVC4</accession>
<dbReference type="CDD" id="cd08287">
    <property type="entry name" value="FDH_like_ADH3"/>
    <property type="match status" value="1"/>
</dbReference>
<dbReference type="Gene3D" id="3.90.180.10">
    <property type="entry name" value="Medium-chain alcohol dehydrogenases, catalytic domain"/>
    <property type="match status" value="1"/>
</dbReference>
<evidence type="ECO:0000256" key="6">
    <source>
        <dbReference type="SAM" id="MobiDB-lite"/>
    </source>
</evidence>
<dbReference type="InterPro" id="IPR013154">
    <property type="entry name" value="ADH-like_N"/>
</dbReference>
<gene>
    <name evidence="8" type="ORF">GCM10023195_76190</name>
</gene>
<dbReference type="Gene3D" id="3.40.50.720">
    <property type="entry name" value="NAD(P)-binding Rossmann-like Domain"/>
    <property type="match status" value="1"/>
</dbReference>
<feature type="region of interest" description="Disordered" evidence="6">
    <location>
        <begin position="1"/>
        <end position="20"/>
    </location>
</feature>
<name>A0ABP8TVC4_9ACTN</name>
<comment type="caution">
    <text evidence="8">The sequence shown here is derived from an EMBL/GenBank/DDBJ whole genome shotgun (WGS) entry which is preliminary data.</text>
</comment>
<protein>
    <submittedName>
        <fullName evidence="8">Zinc-dependent alcohol dehydrogenase family protein</fullName>
    </submittedName>
</protein>
<keyword evidence="3 5" id="KW-0862">Zinc</keyword>
<dbReference type="Pfam" id="PF00107">
    <property type="entry name" value="ADH_zinc_N"/>
    <property type="match status" value="1"/>
</dbReference>
<evidence type="ECO:0000256" key="2">
    <source>
        <dbReference type="ARBA" id="ARBA00022723"/>
    </source>
</evidence>